<gene>
    <name evidence="1" type="ORF">VHEMI05511</name>
</gene>
<organism evidence="1 2">
    <name type="scientific">[Torrubiella] hemipterigena</name>
    <dbReference type="NCBI Taxonomy" id="1531966"/>
    <lineage>
        <taxon>Eukaryota</taxon>
        <taxon>Fungi</taxon>
        <taxon>Dikarya</taxon>
        <taxon>Ascomycota</taxon>
        <taxon>Pezizomycotina</taxon>
        <taxon>Sordariomycetes</taxon>
        <taxon>Hypocreomycetidae</taxon>
        <taxon>Hypocreales</taxon>
        <taxon>Clavicipitaceae</taxon>
        <taxon>Clavicipitaceae incertae sedis</taxon>
        <taxon>'Torrubiella' clade</taxon>
    </lineage>
</organism>
<accession>A0A0A1SY89</accession>
<proteinExistence type="predicted"/>
<dbReference type="InterPro" id="IPR001680">
    <property type="entry name" value="WD40_rpt"/>
</dbReference>
<dbReference type="Proteomes" id="UP000039046">
    <property type="component" value="Unassembled WGS sequence"/>
</dbReference>
<reference evidence="1 2" key="1">
    <citation type="journal article" date="2015" name="Genome Announc.">
        <title>Draft Genome Sequence and Gene Annotation of the Entomopathogenic Fungus Verticillium hemipterigenum.</title>
        <authorList>
            <person name="Horn F."/>
            <person name="Habel A."/>
            <person name="Scharf D.H."/>
            <person name="Dworschak J."/>
            <person name="Brakhage A.A."/>
            <person name="Guthke R."/>
            <person name="Hertweck C."/>
            <person name="Linde J."/>
        </authorList>
    </citation>
    <scope>NUCLEOTIDE SEQUENCE [LARGE SCALE GENOMIC DNA]</scope>
</reference>
<dbReference type="InterPro" id="IPR015943">
    <property type="entry name" value="WD40/YVTN_repeat-like_dom_sf"/>
</dbReference>
<evidence type="ECO:0000313" key="1">
    <source>
        <dbReference type="EMBL" id="CEJ89686.1"/>
    </source>
</evidence>
<keyword evidence="2" id="KW-1185">Reference proteome</keyword>
<dbReference type="SUPFAM" id="SSF50978">
    <property type="entry name" value="WD40 repeat-like"/>
    <property type="match status" value="1"/>
</dbReference>
<dbReference type="OrthoDB" id="2013972at2759"/>
<dbReference type="STRING" id="1531966.A0A0A1SY89"/>
<protein>
    <submittedName>
        <fullName evidence="1">Uncharacterized protein</fullName>
    </submittedName>
</protein>
<dbReference type="InterPro" id="IPR036322">
    <property type="entry name" value="WD40_repeat_dom_sf"/>
</dbReference>
<dbReference type="EMBL" id="CDHN01000003">
    <property type="protein sequence ID" value="CEJ89686.1"/>
    <property type="molecule type" value="Genomic_DNA"/>
</dbReference>
<sequence>MPHTGGFQPTLRLVGRGALSYPRNNNGRRSLARCLRAPASCPRCSWAPLLTHAKGHPGLHQESAGSHFSFFASFLLCFFWSQTSSKSLPSVLNWTLFNPALLLIIASFLCVNNPSILNRYPLAASGCQSPRYVMASTAANGTVEVTPPAPASPTAADTLLSSCLALQEASIHSNDTLRAALLSVATGRDVVLGLSRELVQIQTGCRLLSRHTTAGPLSLPDKILVALETVVAHTVQLLGVAMLVVDQLSTAAEDEAHATSLRHMTSLMETAKTVIEVGVDAMSFTPPSNDNPQDTPSELPSYQSTQLLQDTVNLRLRTTNISAPAHSTFDSLKPAVIDFIDTLQAYLEESTGTLIVPPVPENNISSNISDVASLHSVHNTGAMTPAYSPINVSFPAPSHVSLRHLSKREVSTSEITHVAFCDRKGALIVAACTGSSGMRFFSVVTGHHLQGSYDAATTAIFSYPGTTYCMYPLEDVSNPSKEKALYLIDHPTGTKLHRYRWPEARPLAFSRDGRTTALAGANNRIGIFQTSSHLVQRQPLMIHSHMDTVSHALFTPDSHALITMCVDGTLRLTDPLNLETLAKLDTGATKKPLHLGVCPDSNLVVAIYGDTVYRWDHPTGAFESYTLSARRGREGVPIALSPDCRFLACRVEDGMDITDVHKGTVLFTIRFQTGFLTSAAFSDDGKYLAVAKATSWSGMRVTKSTLDLWELTH</sequence>
<evidence type="ECO:0000313" key="2">
    <source>
        <dbReference type="Proteomes" id="UP000039046"/>
    </source>
</evidence>
<name>A0A0A1SY89_9HYPO</name>
<dbReference type="SMART" id="SM00320">
    <property type="entry name" value="WD40"/>
    <property type="match status" value="4"/>
</dbReference>
<dbReference type="Gene3D" id="2.130.10.10">
    <property type="entry name" value="YVTN repeat-like/Quinoprotein amine dehydrogenase"/>
    <property type="match status" value="2"/>
</dbReference>
<dbReference type="AlphaFoldDB" id="A0A0A1SY89"/>
<dbReference type="HOGENOM" id="CLU_023816_0_0_1"/>